<feature type="domain" description="MOSC" evidence="1">
    <location>
        <begin position="130"/>
        <end position="295"/>
    </location>
</feature>
<evidence type="ECO:0000313" key="3">
    <source>
        <dbReference type="Proteomes" id="UP001500051"/>
    </source>
</evidence>
<dbReference type="InterPro" id="IPR005302">
    <property type="entry name" value="MoCF_Sase_C"/>
</dbReference>
<sequence>MTVTDTGGLRLTGLRRYPVKSCRGEDLDVATVEPWGLTGDRRWMVVDPSGEAVTAREANRLVLITPSITDSGLLLSAPDIEDLDVDRPASGPLVEVKIWDDRLLARAADPVAGDWFSGVIGRSLRLVYLDDPRRRPVNPAYGAADDTVSLADAYPLLLATEESLTQLNTWIAEGPRSADGPLPMTRFRPNLIVRGEDAFAEDTWRRVRVGEVVFRVVKLCDRCVLTTIDPVTATRTKEPLVSLARHRRWDGKTWFAVNLVPEAPYGSGVPEAPYGAGVPEALYGSVRVGDQVEVLETR</sequence>
<dbReference type="PANTHER" id="PTHR14237:SF19">
    <property type="entry name" value="MITOCHONDRIAL AMIDOXIME REDUCING COMPONENT 1"/>
    <property type="match status" value="1"/>
</dbReference>
<protein>
    <submittedName>
        <fullName evidence="2">MOSC domain-containing protein</fullName>
    </submittedName>
</protein>
<dbReference type="Pfam" id="PF03473">
    <property type="entry name" value="MOSC"/>
    <property type="match status" value="1"/>
</dbReference>
<organism evidence="2 3">
    <name type="scientific">Microlunatus aurantiacus</name>
    <dbReference type="NCBI Taxonomy" id="446786"/>
    <lineage>
        <taxon>Bacteria</taxon>
        <taxon>Bacillati</taxon>
        <taxon>Actinomycetota</taxon>
        <taxon>Actinomycetes</taxon>
        <taxon>Propionibacteriales</taxon>
        <taxon>Propionibacteriaceae</taxon>
        <taxon>Microlunatus</taxon>
    </lineage>
</organism>
<keyword evidence="3" id="KW-1185">Reference proteome</keyword>
<dbReference type="SUPFAM" id="SSF50800">
    <property type="entry name" value="PK beta-barrel domain-like"/>
    <property type="match status" value="1"/>
</dbReference>
<dbReference type="PANTHER" id="PTHR14237">
    <property type="entry name" value="MOLYBDOPTERIN COFACTOR SULFURASE MOSC"/>
    <property type="match status" value="1"/>
</dbReference>
<accession>A0ABP7DH02</accession>
<dbReference type="InterPro" id="IPR011037">
    <property type="entry name" value="Pyrv_Knase-like_insert_dom_sf"/>
</dbReference>
<dbReference type="Proteomes" id="UP001500051">
    <property type="component" value="Unassembled WGS sequence"/>
</dbReference>
<evidence type="ECO:0000313" key="2">
    <source>
        <dbReference type="EMBL" id="GAA3703563.1"/>
    </source>
</evidence>
<dbReference type="EMBL" id="BAAAYX010000005">
    <property type="protein sequence ID" value="GAA3703563.1"/>
    <property type="molecule type" value="Genomic_DNA"/>
</dbReference>
<reference evidence="3" key="1">
    <citation type="journal article" date="2019" name="Int. J. Syst. Evol. Microbiol.">
        <title>The Global Catalogue of Microorganisms (GCM) 10K type strain sequencing project: providing services to taxonomists for standard genome sequencing and annotation.</title>
        <authorList>
            <consortium name="The Broad Institute Genomics Platform"/>
            <consortium name="The Broad Institute Genome Sequencing Center for Infectious Disease"/>
            <person name="Wu L."/>
            <person name="Ma J."/>
        </authorList>
    </citation>
    <scope>NUCLEOTIDE SEQUENCE [LARGE SCALE GENOMIC DNA]</scope>
    <source>
        <strain evidence="3">JCM 16548</strain>
    </source>
</reference>
<gene>
    <name evidence="2" type="ORF">GCM10022204_20990</name>
</gene>
<evidence type="ECO:0000259" key="1">
    <source>
        <dbReference type="PROSITE" id="PS51340"/>
    </source>
</evidence>
<dbReference type="SUPFAM" id="SSF141673">
    <property type="entry name" value="MOSC N-terminal domain-like"/>
    <property type="match status" value="1"/>
</dbReference>
<dbReference type="InterPro" id="IPR005303">
    <property type="entry name" value="MOCOS_middle"/>
</dbReference>
<dbReference type="Pfam" id="PF03476">
    <property type="entry name" value="MOSC_N"/>
    <property type="match status" value="1"/>
</dbReference>
<comment type="caution">
    <text evidence="2">The sequence shown here is derived from an EMBL/GenBank/DDBJ whole genome shotgun (WGS) entry which is preliminary data.</text>
</comment>
<dbReference type="PROSITE" id="PS51340">
    <property type="entry name" value="MOSC"/>
    <property type="match status" value="1"/>
</dbReference>
<name>A0ABP7DH02_9ACTN</name>
<dbReference type="RefSeq" id="WP_344812296.1">
    <property type="nucleotide sequence ID" value="NZ_BAAAYX010000005.1"/>
</dbReference>
<proteinExistence type="predicted"/>